<evidence type="ECO:0000313" key="9">
    <source>
        <dbReference type="Proteomes" id="UP000192756"/>
    </source>
</evidence>
<sequence length="299" mass="32684">MIKKLSLYTFALLGTLVLFNSCKKEYESVETLDTRSIKEYLAKNNIPENMDPSGFYYQIINPGTGAAVANTDSVYYTYDFKHADGTSITKNGDYTIPGTFLGYTDRFSFLTIPAVRITLGKLKKGGAARVILPSRMAFGKNGLTALGVESNEIIVIDLTLPLFNNQVEVDNFLINKFITANSLQVTTDPTRVRYIISAEGTGKTDLKETSKVNVKYTGRFLNGTTFDSSTDGVTFTLNELIPGWYKVMPGKIGTGGKIRLIIPSDLGYGQSSQTDGMGTVTIPGNSCLDFDIEIVSITN</sequence>
<dbReference type="GO" id="GO:0003755">
    <property type="term" value="F:peptidyl-prolyl cis-trans isomerase activity"/>
    <property type="evidence" value="ECO:0007669"/>
    <property type="project" value="UniProtKB-UniRule"/>
</dbReference>
<organism evidence="8 9">
    <name type="scientific">Pedobacter africanus</name>
    <dbReference type="NCBI Taxonomy" id="151894"/>
    <lineage>
        <taxon>Bacteria</taxon>
        <taxon>Pseudomonadati</taxon>
        <taxon>Bacteroidota</taxon>
        <taxon>Sphingobacteriia</taxon>
        <taxon>Sphingobacteriales</taxon>
        <taxon>Sphingobacteriaceae</taxon>
        <taxon>Pedobacter</taxon>
    </lineage>
</organism>
<dbReference type="InterPro" id="IPR001179">
    <property type="entry name" value="PPIase_FKBP_dom"/>
</dbReference>
<dbReference type="SUPFAM" id="SSF54534">
    <property type="entry name" value="FKBP-like"/>
    <property type="match status" value="2"/>
</dbReference>
<evidence type="ECO:0000256" key="6">
    <source>
        <dbReference type="RuleBase" id="RU003915"/>
    </source>
</evidence>
<reference evidence="9" key="1">
    <citation type="submission" date="2017-04" db="EMBL/GenBank/DDBJ databases">
        <authorList>
            <person name="Varghese N."/>
            <person name="Submissions S."/>
        </authorList>
    </citation>
    <scope>NUCLEOTIDE SEQUENCE [LARGE SCALE GENOMIC DNA]</scope>
    <source>
        <strain evidence="9">DSM 12126</strain>
    </source>
</reference>
<dbReference type="InterPro" id="IPR046357">
    <property type="entry name" value="PPIase_dom_sf"/>
</dbReference>
<protein>
    <recommendedName>
        <fullName evidence="6">Peptidyl-prolyl cis-trans isomerase</fullName>
        <ecNumber evidence="6">5.2.1.8</ecNumber>
    </recommendedName>
</protein>
<feature type="domain" description="PPIase FKBP-type" evidence="7">
    <location>
        <begin position="209"/>
        <end position="298"/>
    </location>
</feature>
<feature type="domain" description="PPIase FKBP-type" evidence="7">
    <location>
        <begin position="71"/>
        <end position="164"/>
    </location>
</feature>
<comment type="catalytic activity">
    <reaction evidence="1 5 6">
        <text>[protein]-peptidylproline (omega=180) = [protein]-peptidylproline (omega=0)</text>
        <dbReference type="Rhea" id="RHEA:16237"/>
        <dbReference type="Rhea" id="RHEA-COMP:10747"/>
        <dbReference type="Rhea" id="RHEA-COMP:10748"/>
        <dbReference type="ChEBI" id="CHEBI:83833"/>
        <dbReference type="ChEBI" id="CHEBI:83834"/>
        <dbReference type="EC" id="5.2.1.8"/>
    </reaction>
</comment>
<evidence type="ECO:0000256" key="2">
    <source>
        <dbReference type="ARBA" id="ARBA00006577"/>
    </source>
</evidence>
<dbReference type="PANTHER" id="PTHR43811:SF19">
    <property type="entry name" value="39 KDA FK506-BINDING NUCLEAR PROTEIN"/>
    <property type="match status" value="1"/>
</dbReference>
<dbReference type="Pfam" id="PF00254">
    <property type="entry name" value="FKBP_C"/>
    <property type="match status" value="1"/>
</dbReference>
<accession>A0A1W2BY32</accession>
<keyword evidence="4 5" id="KW-0413">Isomerase</keyword>
<evidence type="ECO:0000256" key="1">
    <source>
        <dbReference type="ARBA" id="ARBA00000971"/>
    </source>
</evidence>
<dbReference type="EMBL" id="FWXT01000001">
    <property type="protein sequence ID" value="SMC77686.1"/>
    <property type="molecule type" value="Genomic_DNA"/>
</dbReference>
<evidence type="ECO:0000313" key="8">
    <source>
        <dbReference type="EMBL" id="SMC77686.1"/>
    </source>
</evidence>
<dbReference type="Gene3D" id="3.10.50.40">
    <property type="match status" value="2"/>
</dbReference>
<dbReference type="Proteomes" id="UP000192756">
    <property type="component" value="Unassembled WGS sequence"/>
</dbReference>
<dbReference type="RefSeq" id="WP_144008921.1">
    <property type="nucleotide sequence ID" value="NZ_FWXT01000001.1"/>
</dbReference>
<dbReference type="AlphaFoldDB" id="A0A1W2BY32"/>
<evidence type="ECO:0000256" key="4">
    <source>
        <dbReference type="ARBA" id="ARBA00023235"/>
    </source>
</evidence>
<dbReference type="OrthoDB" id="669809at2"/>
<gene>
    <name evidence="8" type="ORF">SAMN04488524_2734</name>
</gene>
<evidence type="ECO:0000256" key="3">
    <source>
        <dbReference type="ARBA" id="ARBA00023110"/>
    </source>
</evidence>
<keyword evidence="3 5" id="KW-0697">Rotamase</keyword>
<dbReference type="EC" id="5.2.1.8" evidence="6"/>
<keyword evidence="9" id="KW-1185">Reference proteome</keyword>
<dbReference type="STRING" id="151894.SAMN04488524_2734"/>
<proteinExistence type="inferred from homology"/>
<name>A0A1W2BY32_9SPHI</name>
<evidence type="ECO:0000256" key="5">
    <source>
        <dbReference type="PROSITE-ProRule" id="PRU00277"/>
    </source>
</evidence>
<dbReference type="PROSITE" id="PS50059">
    <property type="entry name" value="FKBP_PPIASE"/>
    <property type="match status" value="2"/>
</dbReference>
<evidence type="ECO:0000259" key="7">
    <source>
        <dbReference type="PROSITE" id="PS50059"/>
    </source>
</evidence>
<comment type="similarity">
    <text evidence="2 6">Belongs to the FKBP-type PPIase family.</text>
</comment>
<dbReference type="PANTHER" id="PTHR43811">
    <property type="entry name" value="FKBP-TYPE PEPTIDYL-PROLYL CIS-TRANS ISOMERASE FKPA"/>
    <property type="match status" value="1"/>
</dbReference>